<keyword evidence="1" id="KW-0614">Plasmid</keyword>
<dbReference type="Proteomes" id="UP000826254">
    <property type="component" value="Plasmid unnamed1"/>
</dbReference>
<reference evidence="1 2" key="1">
    <citation type="journal article" date="2021" name="Int. J. Syst. Evol. Microbiol.">
        <title>Halobaculum halophilum sp. nov. and Halobaculum salinum sp. nov., isolated from salt lake and saline soil.</title>
        <authorList>
            <person name="Cui H.L."/>
            <person name="Shi X.W."/>
            <person name="Yin X.M."/>
            <person name="Yang X.Y."/>
            <person name="Hou J."/>
            <person name="Zhu L."/>
        </authorList>
    </citation>
    <scope>NUCLEOTIDE SEQUENCE [LARGE SCALE GENOMIC DNA]</scope>
    <source>
        <strain evidence="1 2">NBRC 109044</strain>
    </source>
</reference>
<name>A0A8T8WHD6_9EURY</name>
<protein>
    <submittedName>
        <fullName evidence="1">Uncharacterized protein</fullName>
    </submittedName>
</protein>
<sequence length="58" mass="6563">MPENTARRNVEARSAYELAEKHRDLFERIAECNDLTIAERFGTAPLRKLDAHNGNGGH</sequence>
<dbReference type="GeneID" id="67179710"/>
<dbReference type="AlphaFoldDB" id="A0A8T8WHD6"/>
<dbReference type="EMBL" id="CP081959">
    <property type="protein sequence ID" value="QZP39196.1"/>
    <property type="molecule type" value="Genomic_DNA"/>
</dbReference>
<accession>A0A8T8WHD6</accession>
<dbReference type="KEGG" id="hmp:K6T50_16170"/>
<geneLocation type="plasmid" evidence="1 2">
    <name>unnamed1</name>
</geneLocation>
<evidence type="ECO:0000313" key="1">
    <source>
        <dbReference type="EMBL" id="QZP39196.1"/>
    </source>
</evidence>
<proteinExistence type="predicted"/>
<organism evidence="1 2">
    <name type="scientific">Halobaculum magnesiiphilum</name>
    <dbReference type="NCBI Taxonomy" id="1017351"/>
    <lineage>
        <taxon>Archaea</taxon>
        <taxon>Methanobacteriati</taxon>
        <taxon>Methanobacteriota</taxon>
        <taxon>Stenosarchaea group</taxon>
        <taxon>Halobacteria</taxon>
        <taxon>Halobacteriales</taxon>
        <taxon>Haloferacaceae</taxon>
        <taxon>Halobaculum</taxon>
    </lineage>
</organism>
<keyword evidence="2" id="KW-1185">Reference proteome</keyword>
<gene>
    <name evidence="1" type="ORF">K6T50_16170</name>
</gene>
<dbReference type="RefSeq" id="WP_222608994.1">
    <property type="nucleotide sequence ID" value="NZ_CP081959.1"/>
</dbReference>
<evidence type="ECO:0000313" key="2">
    <source>
        <dbReference type="Proteomes" id="UP000826254"/>
    </source>
</evidence>